<dbReference type="InterPro" id="IPR006311">
    <property type="entry name" value="TAT_signal"/>
</dbReference>
<dbReference type="PANTHER" id="PTHR43649">
    <property type="entry name" value="ARABINOSE-BINDING PROTEIN-RELATED"/>
    <property type="match status" value="1"/>
</dbReference>
<dbReference type="OrthoDB" id="8133706at2"/>
<sequence length="452" mass="49618">MAKTVSRRGALRAGAGVLAAGTLGAPMVHAQGSAGNLRIAFWDHWVPGGNDALKELGETWGRQNRVNVSLDFINTTGNQLQLTAAAQAQSRSGHDAISLTPWDPGAYADQLEPVDDVIQRLVAKYGPINEVAEFLAKRQGAWRGIPATSGTQNKPACVRWDLFQQHAGIDIRAMWPAKAERGPGADNWTWETFLKAAEACQKAGFAFGLPMGQFTDAVDWVGALFNSYGARMTNEKGEPTIRNNDKLRQAVDYAVRLSRFLPNDVWAWDDASNNRALISGRSALIFNPPSAWAVAKRDAPDVAEKCWYAPMPAGPEGRFNAYLPYTTGIWSFSRNKNAAKSFLEFISQRDSAEAITNKSSGYDIPPFATMTDFKIWETVGPPEGFQFNYPVKPHHQSKQSIAFSPAPPELAQQMYIQGMNTKLIARIAQGGESMDAALGWAEREINNMRRGL</sequence>
<evidence type="ECO:0000256" key="1">
    <source>
        <dbReference type="ARBA" id="ARBA00004418"/>
    </source>
</evidence>
<dbReference type="Proteomes" id="UP000245765">
    <property type="component" value="Unassembled WGS sequence"/>
</dbReference>
<dbReference type="SUPFAM" id="SSF53850">
    <property type="entry name" value="Periplasmic binding protein-like II"/>
    <property type="match status" value="1"/>
</dbReference>
<proteinExistence type="inferred from homology"/>
<dbReference type="GO" id="GO:0042597">
    <property type="term" value="C:periplasmic space"/>
    <property type="evidence" value="ECO:0007669"/>
    <property type="project" value="UniProtKB-SubCell"/>
</dbReference>
<name>A0A317FGM2_9PROT</name>
<dbReference type="EMBL" id="QGNA01000001">
    <property type="protein sequence ID" value="PWS38220.1"/>
    <property type="molecule type" value="Genomic_DNA"/>
</dbReference>
<dbReference type="PROSITE" id="PS51318">
    <property type="entry name" value="TAT"/>
    <property type="match status" value="1"/>
</dbReference>
<comment type="similarity">
    <text evidence="2">Belongs to the bacterial solute-binding protein 1 family.</text>
</comment>
<protein>
    <submittedName>
        <fullName evidence="4">ABC transporter substrate-binding protein</fullName>
    </submittedName>
</protein>
<dbReference type="AlphaFoldDB" id="A0A317FGM2"/>
<keyword evidence="5" id="KW-1185">Reference proteome</keyword>
<feature type="chain" id="PRO_5016465958" evidence="3">
    <location>
        <begin position="31"/>
        <end position="452"/>
    </location>
</feature>
<reference evidence="5" key="1">
    <citation type="submission" date="2018-05" db="EMBL/GenBank/DDBJ databases">
        <authorList>
            <person name="Du Z."/>
            <person name="Wang X."/>
        </authorList>
    </citation>
    <scope>NUCLEOTIDE SEQUENCE [LARGE SCALE GENOMIC DNA]</scope>
    <source>
        <strain evidence="5">CQN31</strain>
    </source>
</reference>
<dbReference type="RefSeq" id="WP_109868841.1">
    <property type="nucleotide sequence ID" value="NZ_QGNA01000001.1"/>
</dbReference>
<evidence type="ECO:0000313" key="5">
    <source>
        <dbReference type="Proteomes" id="UP000245765"/>
    </source>
</evidence>
<feature type="signal peptide" evidence="3">
    <location>
        <begin position="1"/>
        <end position="30"/>
    </location>
</feature>
<keyword evidence="3" id="KW-0732">Signal</keyword>
<dbReference type="PANTHER" id="PTHR43649:SF30">
    <property type="entry name" value="ABC TRANSPORTER SUBSTRATE-BINDING PROTEIN"/>
    <property type="match status" value="1"/>
</dbReference>
<dbReference type="InterPro" id="IPR006059">
    <property type="entry name" value="SBP"/>
</dbReference>
<evidence type="ECO:0000256" key="2">
    <source>
        <dbReference type="ARBA" id="ARBA00008520"/>
    </source>
</evidence>
<organism evidence="4 5">
    <name type="scientific">Falsiroseomonas bella</name>
    <dbReference type="NCBI Taxonomy" id="2184016"/>
    <lineage>
        <taxon>Bacteria</taxon>
        <taxon>Pseudomonadati</taxon>
        <taxon>Pseudomonadota</taxon>
        <taxon>Alphaproteobacteria</taxon>
        <taxon>Acetobacterales</taxon>
        <taxon>Roseomonadaceae</taxon>
        <taxon>Falsiroseomonas</taxon>
    </lineage>
</organism>
<comment type="subcellular location">
    <subcellularLocation>
        <location evidence="1">Periplasm</location>
    </subcellularLocation>
</comment>
<dbReference type="Pfam" id="PF01547">
    <property type="entry name" value="SBP_bac_1"/>
    <property type="match status" value="1"/>
</dbReference>
<evidence type="ECO:0000313" key="4">
    <source>
        <dbReference type="EMBL" id="PWS38220.1"/>
    </source>
</evidence>
<dbReference type="InterPro" id="IPR050490">
    <property type="entry name" value="Bact_solute-bd_prot1"/>
</dbReference>
<comment type="caution">
    <text evidence="4">The sequence shown here is derived from an EMBL/GenBank/DDBJ whole genome shotgun (WGS) entry which is preliminary data.</text>
</comment>
<gene>
    <name evidence="4" type="ORF">DFH01_02665</name>
</gene>
<accession>A0A317FGM2</accession>
<evidence type="ECO:0000256" key="3">
    <source>
        <dbReference type="SAM" id="SignalP"/>
    </source>
</evidence>
<dbReference type="Gene3D" id="3.40.190.10">
    <property type="entry name" value="Periplasmic binding protein-like II"/>
    <property type="match status" value="1"/>
</dbReference>